<dbReference type="SUPFAM" id="SSF54909">
    <property type="entry name" value="Dimeric alpha+beta barrel"/>
    <property type="match status" value="1"/>
</dbReference>
<dbReference type="GeneID" id="303486504"/>
<organism evidence="2 3">
    <name type="scientific">Blastomonas fulva</name>
    <dbReference type="NCBI Taxonomy" id="1550728"/>
    <lineage>
        <taxon>Bacteria</taxon>
        <taxon>Pseudomonadati</taxon>
        <taxon>Pseudomonadota</taxon>
        <taxon>Alphaproteobacteria</taxon>
        <taxon>Sphingomonadales</taxon>
        <taxon>Sphingomonadaceae</taxon>
        <taxon>Blastomonas</taxon>
    </lineage>
</organism>
<dbReference type="Pfam" id="PF07045">
    <property type="entry name" value="DUF1330"/>
    <property type="match status" value="1"/>
</dbReference>
<sequence>MPAYVVFIRDQPPHDPEQMSVYQAMNRQSVPSSLPFGIKPLAVYGATEALEGKAPDGTVILQFPSMAKARAWYNSAEYQAALPYRLNASDYRAFIIDGLGS</sequence>
<dbReference type="InterPro" id="IPR011008">
    <property type="entry name" value="Dimeric_a/b-barrel"/>
</dbReference>
<dbReference type="PANTHER" id="PTHR41521:SF4">
    <property type="entry name" value="BLR0684 PROTEIN"/>
    <property type="match status" value="1"/>
</dbReference>
<accession>A0ABN5B951</accession>
<dbReference type="InterPro" id="IPR010753">
    <property type="entry name" value="DUF1330"/>
</dbReference>
<name>A0ABN5B951_9SPHN</name>
<dbReference type="Gene3D" id="3.30.70.100">
    <property type="match status" value="1"/>
</dbReference>
<dbReference type="PANTHER" id="PTHR41521">
    <property type="match status" value="1"/>
</dbReference>
<dbReference type="EMBL" id="CP020083">
    <property type="protein sequence ID" value="ASR52270.1"/>
    <property type="molecule type" value="Genomic_DNA"/>
</dbReference>
<evidence type="ECO:0000313" key="2">
    <source>
        <dbReference type="EMBL" id="ASR52270.1"/>
    </source>
</evidence>
<proteinExistence type="predicted"/>
<reference evidence="2 3" key="1">
    <citation type="submission" date="2017-03" db="EMBL/GenBank/DDBJ databases">
        <title>Complete genome sequence of Blastomonas fulva degrading microcsystin LR.</title>
        <authorList>
            <person name="Lee H.-g."/>
            <person name="Jin L."/>
            <person name="oh H.-M."/>
        </authorList>
    </citation>
    <scope>NUCLEOTIDE SEQUENCE [LARGE SCALE GENOMIC DNA]</scope>
    <source>
        <strain evidence="2 3">T2</strain>
    </source>
</reference>
<evidence type="ECO:0000259" key="1">
    <source>
        <dbReference type="Pfam" id="PF07045"/>
    </source>
</evidence>
<keyword evidence="3" id="KW-1185">Reference proteome</keyword>
<feature type="domain" description="DUF1330" evidence="1">
    <location>
        <begin position="12"/>
        <end position="99"/>
    </location>
</feature>
<evidence type="ECO:0000313" key="3">
    <source>
        <dbReference type="Proteomes" id="UP000258016"/>
    </source>
</evidence>
<protein>
    <recommendedName>
        <fullName evidence="1">DUF1330 domain-containing protein</fullName>
    </recommendedName>
</protein>
<dbReference type="RefSeq" id="WP_069049829.1">
    <property type="nucleotide sequence ID" value="NZ_CP020083.1"/>
</dbReference>
<gene>
    <name evidence="2" type="ORF">B5J99_13060</name>
</gene>
<dbReference type="Proteomes" id="UP000258016">
    <property type="component" value="Chromosome"/>
</dbReference>